<dbReference type="SUPFAM" id="SSF81336">
    <property type="entry name" value="F1F0 ATP synthase subunit A"/>
    <property type="match status" value="1"/>
</dbReference>
<name>Q2TUB2_DICDH</name>
<keyword evidence="3" id="KW-0813">Transport</keyword>
<dbReference type="NCBIfam" id="TIGR01131">
    <property type="entry name" value="ATP_synt_6_or_A"/>
    <property type="match status" value="1"/>
</dbReference>
<dbReference type="EMBL" id="AY500368">
    <property type="protein sequence ID" value="AAS79083.1"/>
    <property type="molecule type" value="Genomic_DNA"/>
</dbReference>
<proteinExistence type="inferred from homology"/>
<dbReference type="GO" id="GO:0005743">
    <property type="term" value="C:mitochondrial inner membrane"/>
    <property type="evidence" value="ECO:0007669"/>
    <property type="project" value="UniProtKB-SubCell"/>
</dbReference>
<evidence type="ECO:0000256" key="8">
    <source>
        <dbReference type="ARBA" id="ARBA00023065"/>
    </source>
</evidence>
<evidence type="ECO:0000256" key="3">
    <source>
        <dbReference type="ARBA" id="ARBA00022448"/>
    </source>
</evidence>
<feature type="transmembrane region" description="Helical" evidence="12">
    <location>
        <begin position="215"/>
        <end position="243"/>
    </location>
</feature>
<evidence type="ECO:0000256" key="1">
    <source>
        <dbReference type="ARBA" id="ARBA00004448"/>
    </source>
</evidence>
<evidence type="ECO:0000256" key="4">
    <source>
        <dbReference type="ARBA" id="ARBA00022547"/>
    </source>
</evidence>
<dbReference type="HAMAP" id="MF_01393">
    <property type="entry name" value="ATP_synth_a_bact"/>
    <property type="match status" value="1"/>
</dbReference>
<keyword evidence="8" id="KW-0406">Ion transport</keyword>
<keyword evidence="5 12" id="KW-0812">Transmembrane</keyword>
<dbReference type="FunFam" id="1.20.120.220:FF:000003">
    <property type="entry name" value="ATP synthase subunit a"/>
    <property type="match status" value="1"/>
</dbReference>
<feature type="transmembrane region" description="Helical" evidence="12">
    <location>
        <begin position="146"/>
        <end position="168"/>
    </location>
</feature>
<feature type="transmembrane region" description="Helical" evidence="12">
    <location>
        <begin position="120"/>
        <end position="140"/>
    </location>
</feature>
<evidence type="ECO:0000256" key="9">
    <source>
        <dbReference type="ARBA" id="ARBA00023136"/>
    </source>
</evidence>
<keyword evidence="6" id="KW-0375">Hydrogen ion transport</keyword>
<feature type="transmembrane region" description="Helical" evidence="12">
    <location>
        <begin position="39"/>
        <end position="60"/>
    </location>
</feature>
<dbReference type="InterPro" id="IPR045083">
    <property type="entry name" value="ATP_synth_F0_asu_bact/mt"/>
</dbReference>
<dbReference type="PROSITE" id="PS00449">
    <property type="entry name" value="ATPASE_A"/>
    <property type="match status" value="1"/>
</dbReference>
<sequence>MSVYSPLEQFSIIPILSFGVLFLDISITNAVLTSFVSLGAIWSFYSMLVIFDLTIVPTRWQLIFEGLYEVAAGLIWDSVGPRGQKYFPFIFTIFFFVLVSNVSGLAPYSFTTTSHLIQTLVLAYTVFIGVMIICAGVHGFHMLSLFLPGGTSLGLAFLLVPIEVISYIFKPVSLAVRLFANMMAGHTLLKVIVGFAWAMVGSGGLLLIVHLVPLLVLVVLFGLELAVSLIQAYVFTILSCIYINDALVLH</sequence>
<evidence type="ECO:0000256" key="2">
    <source>
        <dbReference type="ARBA" id="ARBA00006810"/>
    </source>
</evidence>
<dbReference type="NCBIfam" id="NF004482">
    <property type="entry name" value="PRK05815.2-4"/>
    <property type="match status" value="1"/>
</dbReference>
<comment type="subcellular location">
    <subcellularLocation>
        <location evidence="1 11">Mitochondrion inner membrane</location>
        <topology evidence="1 11">Multi-pass membrane protein</topology>
    </subcellularLocation>
</comment>
<keyword evidence="4" id="KW-0138">CF(0)</keyword>
<dbReference type="GeneID" id="3860881"/>
<accession>Q2TUB2</accession>
<dbReference type="RefSeq" id="YP_448698.1">
    <property type="nucleotide sequence ID" value="NC_007685.1"/>
</dbReference>
<comment type="similarity">
    <text evidence="2">Belongs to the ATPase A chain family.</text>
</comment>
<protein>
    <recommendedName>
        <fullName evidence="11">ATP synthase subunit a</fullName>
    </recommendedName>
</protein>
<dbReference type="Pfam" id="PF00119">
    <property type="entry name" value="ATP-synt_A"/>
    <property type="match status" value="1"/>
</dbReference>
<dbReference type="PRINTS" id="PR00123">
    <property type="entry name" value="ATPASEA"/>
</dbReference>
<keyword evidence="7 12" id="KW-1133">Transmembrane helix</keyword>
<organism evidence="13">
    <name type="scientific">Dictyota dichotoma</name>
    <dbReference type="NCBI Taxonomy" id="2876"/>
    <lineage>
        <taxon>Eukaryota</taxon>
        <taxon>Sar</taxon>
        <taxon>Stramenopiles</taxon>
        <taxon>Ochrophyta</taxon>
        <taxon>PX clade</taxon>
        <taxon>Phaeophyceae</taxon>
        <taxon>Dictyotales</taxon>
        <taxon>Dictyotaceae</taxon>
        <taxon>Dictyota</taxon>
    </lineage>
</organism>
<dbReference type="Gene3D" id="1.20.120.220">
    <property type="entry name" value="ATP synthase, F0 complex, subunit A"/>
    <property type="match status" value="1"/>
</dbReference>
<dbReference type="PANTHER" id="PTHR11410">
    <property type="entry name" value="ATP SYNTHASE SUBUNIT A"/>
    <property type="match status" value="1"/>
</dbReference>
<evidence type="ECO:0000256" key="10">
    <source>
        <dbReference type="ARBA" id="ARBA00023310"/>
    </source>
</evidence>
<geneLocation type="mitochondrion" evidence="13"/>
<dbReference type="AlphaFoldDB" id="Q2TUB2"/>
<evidence type="ECO:0000256" key="7">
    <source>
        <dbReference type="ARBA" id="ARBA00022989"/>
    </source>
</evidence>
<dbReference type="InterPro" id="IPR000568">
    <property type="entry name" value="ATP_synth_F0_asu"/>
</dbReference>
<keyword evidence="13" id="KW-0496">Mitochondrion</keyword>
<reference evidence="13" key="2">
    <citation type="journal article" date="2006" name="Curr. Genet.">
        <title>Complete mitochondrial genomes of the three brown algae (Heterokonta: Phaeophyceae) Dictyota dichotoma, Fucus vesiculosus and Desmarestia viridis.</title>
        <authorList>
            <person name="Oudot-Le Secq M.P."/>
            <person name="Loiseaux-de Goer S."/>
            <person name="Stam W.T."/>
            <person name="Olsen J.L."/>
        </authorList>
    </citation>
    <scope>NUCLEOTIDE SEQUENCE</scope>
</reference>
<dbReference type="GO" id="GO:0046933">
    <property type="term" value="F:proton-transporting ATP synthase activity, rotational mechanism"/>
    <property type="evidence" value="ECO:0007669"/>
    <property type="project" value="TreeGrafter"/>
</dbReference>
<dbReference type="GO" id="GO:0045259">
    <property type="term" value="C:proton-transporting ATP synthase complex"/>
    <property type="evidence" value="ECO:0007669"/>
    <property type="project" value="UniProtKB-KW"/>
</dbReference>
<feature type="transmembrane region" description="Helical" evidence="12">
    <location>
        <begin position="86"/>
        <end position="108"/>
    </location>
</feature>
<dbReference type="CDD" id="cd00310">
    <property type="entry name" value="ATP-synt_Fo_a_6"/>
    <property type="match status" value="1"/>
</dbReference>
<evidence type="ECO:0000313" key="13">
    <source>
        <dbReference type="EMBL" id="AAS79083.1"/>
    </source>
</evidence>
<evidence type="ECO:0000256" key="5">
    <source>
        <dbReference type="ARBA" id="ARBA00022692"/>
    </source>
</evidence>
<feature type="transmembrane region" description="Helical" evidence="12">
    <location>
        <begin position="188"/>
        <end position="209"/>
    </location>
</feature>
<keyword evidence="9 12" id="KW-0472">Membrane</keyword>
<reference evidence="13" key="1">
    <citation type="submission" date="2003-12" db="EMBL/GenBank/DDBJ databases">
        <authorList>
            <person name="Oudot-Le Secq M.-P."/>
            <person name="Stam W.T."/>
            <person name="Olsen J.L."/>
        </authorList>
    </citation>
    <scope>NUCLEOTIDE SEQUENCE</scope>
</reference>
<evidence type="ECO:0000256" key="6">
    <source>
        <dbReference type="ARBA" id="ARBA00022781"/>
    </source>
</evidence>
<dbReference type="InterPro" id="IPR035908">
    <property type="entry name" value="F0_ATP_A_sf"/>
</dbReference>
<gene>
    <name evidence="13" type="primary">atp6</name>
</gene>
<feature type="transmembrane region" description="Helical" evidence="12">
    <location>
        <begin position="12"/>
        <end position="32"/>
    </location>
</feature>
<evidence type="ECO:0000256" key="12">
    <source>
        <dbReference type="SAM" id="Phobius"/>
    </source>
</evidence>
<dbReference type="PANTHER" id="PTHR11410:SF0">
    <property type="entry name" value="ATP SYNTHASE SUBUNIT A"/>
    <property type="match status" value="1"/>
</dbReference>
<evidence type="ECO:0000256" key="11">
    <source>
        <dbReference type="RuleBase" id="RU004450"/>
    </source>
</evidence>
<keyword evidence="10" id="KW-0066">ATP synthesis</keyword>
<dbReference type="InterPro" id="IPR023011">
    <property type="entry name" value="ATP_synth_F0_asu_AS"/>
</dbReference>